<dbReference type="Pfam" id="PF00534">
    <property type="entry name" value="Glycos_transf_1"/>
    <property type="match status" value="1"/>
</dbReference>
<keyword evidence="3" id="KW-0808">Transferase</keyword>
<sequence length="422" mass="48216">MLHRKLNILLINNYFPPEIGAASHLYYYLAKELIARGHKVKVLTGIPRYNVSRELYEGYVSKDRSSKHVLNERYGDIEVIRVKLPLVDRKNFIRRGLEHFEIAYKLFYKGLSHIGKPDVSLVYSPPLTLFWTAKKIREKTGAPFVLNVQDLFPQAAIDLGVMRNKLIIRFFKSLERKAYKAADLITVHSEKNRAYVENIIQDEEKVIVFENWIDDQEITPGSKDNPFCKRNGLNGKFVVSFAGTLGVSQDIEVIIKAANELKNIRDIVFIIVGDGVRKEQTEKMIKQYSLDNVRVLPTVPLSEYAWVLHSSDVSLATLVESVRTPVVPSKILSIMSAGIPVIATMNLDGDAPELIQRAKCGYVFGAGDYKNLASAILELYSNPELRERLGRNGRKYIEEHLSARKAAERYEQLFYKLIEDRR</sequence>
<accession>A0A7C3YLR8</accession>
<proteinExistence type="predicted"/>
<dbReference type="GO" id="GO:0016758">
    <property type="term" value="F:hexosyltransferase activity"/>
    <property type="evidence" value="ECO:0007669"/>
    <property type="project" value="TreeGrafter"/>
</dbReference>
<dbReference type="CDD" id="cd03794">
    <property type="entry name" value="GT4_WbuB-like"/>
    <property type="match status" value="1"/>
</dbReference>
<evidence type="ECO:0000313" key="3">
    <source>
        <dbReference type="EMBL" id="HGE65923.1"/>
    </source>
</evidence>
<feature type="domain" description="Glycosyl transferase family 1" evidence="1">
    <location>
        <begin position="234"/>
        <end position="395"/>
    </location>
</feature>
<dbReference type="PANTHER" id="PTHR45947">
    <property type="entry name" value="SULFOQUINOVOSYL TRANSFERASE SQD2"/>
    <property type="match status" value="1"/>
</dbReference>
<feature type="domain" description="Glycosyltransferase subfamily 4-like N-terminal" evidence="2">
    <location>
        <begin position="26"/>
        <end position="216"/>
    </location>
</feature>
<protein>
    <submittedName>
        <fullName evidence="3">Glycosyltransferase WbuB</fullName>
    </submittedName>
</protein>
<dbReference type="InterPro" id="IPR050194">
    <property type="entry name" value="Glycosyltransferase_grp1"/>
</dbReference>
<reference evidence="3" key="1">
    <citation type="journal article" date="2020" name="mSystems">
        <title>Genome- and Community-Level Interaction Insights into Carbon Utilization and Element Cycling Functions of Hydrothermarchaeota in Hydrothermal Sediment.</title>
        <authorList>
            <person name="Zhou Z."/>
            <person name="Liu Y."/>
            <person name="Xu W."/>
            <person name="Pan J."/>
            <person name="Luo Z.H."/>
            <person name="Li M."/>
        </authorList>
    </citation>
    <scope>NUCLEOTIDE SEQUENCE [LARGE SCALE GENOMIC DNA]</scope>
    <source>
        <strain evidence="3">SpSt-97</strain>
    </source>
</reference>
<evidence type="ECO:0000259" key="2">
    <source>
        <dbReference type="Pfam" id="PF13439"/>
    </source>
</evidence>
<dbReference type="PANTHER" id="PTHR45947:SF3">
    <property type="entry name" value="SULFOQUINOVOSYL TRANSFERASE SQD2"/>
    <property type="match status" value="1"/>
</dbReference>
<dbReference type="InterPro" id="IPR001296">
    <property type="entry name" value="Glyco_trans_1"/>
</dbReference>
<dbReference type="EMBL" id="DTPI01000011">
    <property type="protein sequence ID" value="HGE65923.1"/>
    <property type="molecule type" value="Genomic_DNA"/>
</dbReference>
<gene>
    <name evidence="3" type="ORF">ENX77_02170</name>
</gene>
<dbReference type="Gene3D" id="3.40.50.2000">
    <property type="entry name" value="Glycogen Phosphorylase B"/>
    <property type="match status" value="2"/>
</dbReference>
<name>A0A7C3YLR8_9EURY</name>
<dbReference type="InterPro" id="IPR028098">
    <property type="entry name" value="Glyco_trans_4-like_N"/>
</dbReference>
<comment type="caution">
    <text evidence="3">The sequence shown here is derived from an EMBL/GenBank/DDBJ whole genome shotgun (WGS) entry which is preliminary data.</text>
</comment>
<dbReference type="Pfam" id="PF13439">
    <property type="entry name" value="Glyco_transf_4"/>
    <property type="match status" value="1"/>
</dbReference>
<organism evidence="3">
    <name type="scientific">Geoglobus ahangari</name>
    <dbReference type="NCBI Taxonomy" id="113653"/>
    <lineage>
        <taxon>Archaea</taxon>
        <taxon>Methanobacteriati</taxon>
        <taxon>Methanobacteriota</taxon>
        <taxon>Archaeoglobi</taxon>
        <taxon>Archaeoglobales</taxon>
        <taxon>Archaeoglobaceae</taxon>
        <taxon>Geoglobus</taxon>
    </lineage>
</organism>
<dbReference type="SUPFAM" id="SSF53756">
    <property type="entry name" value="UDP-Glycosyltransferase/glycogen phosphorylase"/>
    <property type="match status" value="1"/>
</dbReference>
<dbReference type="AlphaFoldDB" id="A0A7C3YLR8"/>
<evidence type="ECO:0000259" key="1">
    <source>
        <dbReference type="Pfam" id="PF00534"/>
    </source>
</evidence>